<evidence type="ECO:0000313" key="2">
    <source>
        <dbReference type="EMBL" id="QDZ13061.1"/>
    </source>
</evidence>
<evidence type="ECO:0000256" key="1">
    <source>
        <dbReference type="SAM" id="SignalP"/>
    </source>
</evidence>
<dbReference type="RefSeq" id="WP_146292692.1">
    <property type="nucleotide sequence ID" value="NZ_CP042304.1"/>
</dbReference>
<dbReference type="PANTHER" id="PTHR42941">
    <property type="entry name" value="SLL1037 PROTEIN"/>
    <property type="match status" value="1"/>
</dbReference>
<dbReference type="OrthoDB" id="9776669at2"/>
<dbReference type="AlphaFoldDB" id="A0A5B8LZ00"/>
<dbReference type="KEGG" id="dea:FPZ08_21365"/>
<proteinExistence type="predicted"/>
<accession>A0A5B8LZ00</accession>
<feature type="chain" id="PRO_5022839024" evidence="1">
    <location>
        <begin position="29"/>
        <end position="319"/>
    </location>
</feature>
<dbReference type="SUPFAM" id="SSF53850">
    <property type="entry name" value="Periplasmic binding protein-like II"/>
    <property type="match status" value="1"/>
</dbReference>
<dbReference type="EMBL" id="CP042304">
    <property type="protein sequence ID" value="QDZ13061.1"/>
    <property type="molecule type" value="Genomic_DNA"/>
</dbReference>
<dbReference type="Pfam" id="PF16868">
    <property type="entry name" value="NMT1_3"/>
    <property type="match status" value="1"/>
</dbReference>
<feature type="signal peptide" evidence="1">
    <location>
        <begin position="1"/>
        <end position="28"/>
    </location>
</feature>
<keyword evidence="1" id="KW-0732">Signal</keyword>
<name>A0A5B8LZ00_9HYPH</name>
<keyword evidence="3" id="KW-1185">Reference proteome</keyword>
<evidence type="ECO:0000313" key="3">
    <source>
        <dbReference type="Proteomes" id="UP000315364"/>
    </source>
</evidence>
<organism evidence="2 3">
    <name type="scientific">Devosia ginsengisoli</name>
    <dbReference type="NCBI Taxonomy" id="400770"/>
    <lineage>
        <taxon>Bacteria</taxon>
        <taxon>Pseudomonadati</taxon>
        <taxon>Pseudomonadota</taxon>
        <taxon>Alphaproteobacteria</taxon>
        <taxon>Hyphomicrobiales</taxon>
        <taxon>Devosiaceae</taxon>
        <taxon>Devosia</taxon>
    </lineage>
</organism>
<dbReference type="CDD" id="cd13567">
    <property type="entry name" value="PBP2_TtGluBP"/>
    <property type="match status" value="1"/>
</dbReference>
<dbReference type="PANTHER" id="PTHR42941:SF1">
    <property type="entry name" value="SLL1037 PROTEIN"/>
    <property type="match status" value="1"/>
</dbReference>
<protein>
    <submittedName>
        <fullName evidence="2">TAXI family TRAP transporter solute-binding subunit</fullName>
    </submittedName>
</protein>
<reference evidence="2 3" key="1">
    <citation type="submission" date="2019-07" db="EMBL/GenBank/DDBJ databases">
        <title>Full genome sequence of Devosia sp. Gsoil 520.</title>
        <authorList>
            <person name="Im W.-T."/>
        </authorList>
    </citation>
    <scope>NUCLEOTIDE SEQUENCE [LARGE SCALE GENOMIC DNA]</scope>
    <source>
        <strain evidence="2 3">Gsoil 520</strain>
    </source>
</reference>
<dbReference type="Gene3D" id="3.40.190.10">
    <property type="entry name" value="Periplasmic binding protein-like II"/>
    <property type="match status" value="2"/>
</dbReference>
<sequence length="319" mass="33111">MSLLLTRRVAGLAAGALLAVSGSAAVNAQEFINILTGGTSGVYYPLGVALSEIYAEEIEGARTQVQATKASVENLNLLQQGKGELAFALGDSVKAGWDGVEEAGFPAPLTELRAIAAIYPNYVQIVASAESGITTLEELKGRSISVGAPASGTELNARAIFAAAGMSYDDMGKVEYLPYAESAELIKNRQLDSTLQSSGLGVAFIKDLSATMDINIVAIPAETVESIGAPYVASVIPAGTYDGQDADVPTAAIGNILVTRAGVSDETAYQMTKLLFENLERLKASHSAAAAIDPAKALEGLSIPLHPGAERYYKEAGLL</sequence>
<dbReference type="NCBIfam" id="TIGR02122">
    <property type="entry name" value="TRAP_TAXI"/>
    <property type="match status" value="1"/>
</dbReference>
<dbReference type="InterPro" id="IPR011852">
    <property type="entry name" value="TRAP_TAXI"/>
</dbReference>
<dbReference type="Proteomes" id="UP000315364">
    <property type="component" value="Chromosome"/>
</dbReference>
<gene>
    <name evidence="2" type="ORF">FPZ08_21365</name>
</gene>